<proteinExistence type="predicted"/>
<dbReference type="InterPro" id="IPR011990">
    <property type="entry name" value="TPR-like_helical_dom_sf"/>
</dbReference>
<keyword evidence="3" id="KW-1185">Reference proteome</keyword>
<evidence type="ECO:0000256" key="1">
    <source>
        <dbReference type="SAM" id="SignalP"/>
    </source>
</evidence>
<feature type="signal peptide" evidence="1">
    <location>
        <begin position="1"/>
        <end position="23"/>
    </location>
</feature>
<gene>
    <name evidence="2" type="ORF">NDI38_23995</name>
</gene>
<dbReference type="EMBL" id="JAMPLM010000035">
    <property type="protein sequence ID" value="MEP1061495.1"/>
    <property type="molecule type" value="Genomic_DNA"/>
</dbReference>
<dbReference type="Proteomes" id="UP001476950">
    <property type="component" value="Unassembled WGS sequence"/>
</dbReference>
<accession>A0ABV0KQL4</accession>
<keyword evidence="1" id="KW-0732">Signal</keyword>
<name>A0ABV0KQL4_9CYAN</name>
<organism evidence="2 3">
    <name type="scientific">Stenomitos frigidus AS-A4</name>
    <dbReference type="NCBI Taxonomy" id="2933935"/>
    <lineage>
        <taxon>Bacteria</taxon>
        <taxon>Bacillati</taxon>
        <taxon>Cyanobacteriota</taxon>
        <taxon>Cyanophyceae</taxon>
        <taxon>Leptolyngbyales</taxon>
        <taxon>Leptolyngbyaceae</taxon>
        <taxon>Stenomitos</taxon>
    </lineage>
</organism>
<evidence type="ECO:0000313" key="2">
    <source>
        <dbReference type="EMBL" id="MEP1061495.1"/>
    </source>
</evidence>
<dbReference type="SUPFAM" id="SSF48452">
    <property type="entry name" value="TPR-like"/>
    <property type="match status" value="2"/>
</dbReference>
<dbReference type="Gene3D" id="1.25.40.10">
    <property type="entry name" value="Tetratricopeptide repeat domain"/>
    <property type="match status" value="4"/>
</dbReference>
<evidence type="ECO:0000313" key="3">
    <source>
        <dbReference type="Proteomes" id="UP001476950"/>
    </source>
</evidence>
<protein>
    <submittedName>
        <fullName evidence="2">Tetratricopeptide repeat protein</fullName>
    </submittedName>
</protein>
<feature type="chain" id="PRO_5047378643" evidence="1">
    <location>
        <begin position="24"/>
        <end position="818"/>
    </location>
</feature>
<dbReference type="RefSeq" id="WP_190446316.1">
    <property type="nucleotide sequence ID" value="NZ_JAMPLM010000035.1"/>
</dbReference>
<comment type="caution">
    <text evidence="2">The sequence shown here is derived from an EMBL/GenBank/DDBJ whole genome shotgun (WGS) entry which is preliminary data.</text>
</comment>
<reference evidence="2 3" key="1">
    <citation type="submission" date="2022-04" db="EMBL/GenBank/DDBJ databases">
        <title>Positive selection, recombination, and allopatry shape intraspecific diversity of widespread and dominant cyanobacteria.</title>
        <authorList>
            <person name="Wei J."/>
            <person name="Shu W."/>
            <person name="Hu C."/>
        </authorList>
    </citation>
    <scope>NUCLEOTIDE SEQUENCE [LARGE SCALE GENOMIC DNA]</scope>
    <source>
        <strain evidence="2 3">AS-A4</strain>
    </source>
</reference>
<sequence>MMQPWMVSIIVSLFAAVPAAAEAIPNSSTFSGGHSVPTIAQVSPQSKPAAQAWELIRTARHNAANGQVAQATADLLQAEQLTALLSNSATLDQLFATIAAEFAKLGQYDQAIAVTNRMSYTSLPPLGCCVPVRTDAEVAIVRAYLNAGQIKTAQQFAERIQFAPSRDQALIPVVSYLAEQGQFSEAIALSQSIQNYGDQARDVILKSYINADRFTDAFAFVEKITDPNEKSSLLSTLARWAWRSGKTDLSYQIASQIPEPSSRVQLWTEVALAYARAGAKERAVSILSEAYELAKIQPEPQVFAQWAGYFAQVGAFDRALALANSFTGYEQAHAKVIIARAYSDLGRYTEAIAITQQVPDGILQPFGDMLDLKAEALQQVVRQVAKTKQYDRAMQAANVLQGQARVKALRTIAQQYRRVNRPQDAIAMLDQALAVARSVDRITIFYDRNTYVTVSNAGLLLEITQDYLAFNQSDQARAVLNEALESAKTLKVQNQDSVREQVQYLETIARLYAQLQQHERVQAAAEGAFNLINQFPGSERSSSFPFWTVVPMAEVAQMFFLAGDKEEAMQMLSSLRTVNSTATDPLQQLRGMEAIVKAYATIGAEPQMQETAEAALTLTRTLNPAQQDWMIGHIAVAAASSDPAYALQIIQNQPQQAGYVSTLAQMAVNYHAADQDTQAQAVVIQLQQIAETIPDDNQREQALNDAVRFYFVLSGVRNPSISQLLQAGQINAELQSPNLKAYNWFLIAQAYAFQGETNRANQAAQFSRETVTTMRDRFEQRELLWQMVEEALGAEEPALAAQIAMGFNEESYRTTALR</sequence>